<dbReference type="Pfam" id="PF10727">
    <property type="entry name" value="Rossmann-like"/>
    <property type="match status" value="1"/>
</dbReference>
<dbReference type="AlphaFoldDB" id="A0A7K0K3S4"/>
<evidence type="ECO:0000259" key="2">
    <source>
        <dbReference type="Pfam" id="PF10728"/>
    </source>
</evidence>
<dbReference type="Gene3D" id="3.40.50.720">
    <property type="entry name" value="NAD(P)-binding Rossmann-like Domain"/>
    <property type="match status" value="1"/>
</dbReference>
<evidence type="ECO:0000313" key="3">
    <source>
        <dbReference type="EMBL" id="MST49700.1"/>
    </source>
</evidence>
<dbReference type="InterPro" id="IPR008927">
    <property type="entry name" value="6-PGluconate_DH-like_C_sf"/>
</dbReference>
<evidence type="ECO:0000313" key="4">
    <source>
        <dbReference type="Proteomes" id="UP000442535"/>
    </source>
</evidence>
<dbReference type="RefSeq" id="WP_154544613.1">
    <property type="nucleotide sequence ID" value="NZ_VUMY01000008.1"/>
</dbReference>
<name>A0A7K0K3S4_9ACTO</name>
<keyword evidence="4" id="KW-1185">Reference proteome</keyword>
<feature type="domain" description="DUF2520" evidence="2">
    <location>
        <begin position="167"/>
        <end position="275"/>
    </location>
</feature>
<dbReference type="PANTHER" id="PTHR40459">
    <property type="entry name" value="CONSERVED HYPOTHETICAL ALANINE AND LEUCINE RICH PROTEIN"/>
    <property type="match status" value="1"/>
</dbReference>
<dbReference type="InterPro" id="IPR019665">
    <property type="entry name" value="OxRdtase/DH_put_Rossmann_dom"/>
</dbReference>
<organism evidence="3 4">
    <name type="scientific">Mobiluncus porci</name>
    <dbReference type="NCBI Taxonomy" id="2652278"/>
    <lineage>
        <taxon>Bacteria</taxon>
        <taxon>Bacillati</taxon>
        <taxon>Actinomycetota</taxon>
        <taxon>Actinomycetes</taxon>
        <taxon>Actinomycetales</taxon>
        <taxon>Actinomycetaceae</taxon>
        <taxon>Mobiluncus</taxon>
    </lineage>
</organism>
<feature type="domain" description="Putative oxidoreductase/dehydrogenase Rossmann-like" evidence="1">
    <location>
        <begin position="30"/>
        <end position="148"/>
    </location>
</feature>
<gene>
    <name evidence="3" type="ORF">FYJ63_05545</name>
</gene>
<proteinExistence type="predicted"/>
<dbReference type="EMBL" id="VUMY01000008">
    <property type="protein sequence ID" value="MST49700.1"/>
    <property type="molecule type" value="Genomic_DNA"/>
</dbReference>
<protein>
    <submittedName>
        <fullName evidence="3">DUF2520 domain-containing protein</fullName>
    </submittedName>
</protein>
<reference evidence="3 4" key="1">
    <citation type="submission" date="2019-08" db="EMBL/GenBank/DDBJ databases">
        <title>In-depth cultivation of the pig gut microbiome towards novel bacterial diversity and tailored functional studies.</title>
        <authorList>
            <person name="Wylensek D."/>
            <person name="Hitch T.C.A."/>
            <person name="Clavel T."/>
        </authorList>
    </citation>
    <scope>NUCLEOTIDE SEQUENCE [LARGE SCALE GENOMIC DNA]</scope>
    <source>
        <strain evidence="3 4">RF-GAM-744-WT-7</strain>
    </source>
</reference>
<sequence length="332" mass="34391">MDADLSSFNDFPAPPLGAASPESSRPHPAVSLRFGVIGMGSVGPVLAAAWRAAGHTLVGVTARSQESRERADAMVPGVDFLAAADLAARVDLLVLTVSDSGLPGLVSQLAESGAFRAGQLVAHTAGAFGLEILAPAQAAGAIPLALHPAQTFSGTSLDLDRLYGTHWAVNAPLALLPVAQALVMDIGGIPAVLPDAARPLYHAALAHGANHLVTLVTQSLRALRVAGIENPAAFIEPLLKAALERAFHEGEAGLSGPIRRGDALTVQGHLEALSRGGWRHPDDSDPSLPLDDLSDLPGAYRAMAAATASRVYARRGLSETQYRELVAVLEEK</sequence>
<dbReference type="InterPro" id="IPR018931">
    <property type="entry name" value="DUF2520"/>
</dbReference>
<dbReference type="Proteomes" id="UP000442535">
    <property type="component" value="Unassembled WGS sequence"/>
</dbReference>
<dbReference type="SUPFAM" id="SSF51735">
    <property type="entry name" value="NAD(P)-binding Rossmann-fold domains"/>
    <property type="match status" value="1"/>
</dbReference>
<dbReference type="InterPro" id="IPR037108">
    <property type="entry name" value="TM1727-like_C_sf"/>
</dbReference>
<evidence type="ECO:0000259" key="1">
    <source>
        <dbReference type="Pfam" id="PF10727"/>
    </source>
</evidence>
<dbReference type="Pfam" id="PF10728">
    <property type="entry name" value="DUF2520"/>
    <property type="match status" value="1"/>
</dbReference>
<accession>A0A7K0K3S4</accession>
<dbReference type="SUPFAM" id="SSF48179">
    <property type="entry name" value="6-phosphogluconate dehydrogenase C-terminal domain-like"/>
    <property type="match status" value="1"/>
</dbReference>
<comment type="caution">
    <text evidence="3">The sequence shown here is derived from an EMBL/GenBank/DDBJ whole genome shotgun (WGS) entry which is preliminary data.</text>
</comment>
<dbReference type="PANTHER" id="PTHR40459:SF1">
    <property type="entry name" value="CONSERVED HYPOTHETICAL ALANINE AND LEUCINE RICH PROTEIN"/>
    <property type="match status" value="1"/>
</dbReference>
<dbReference type="Gene3D" id="1.10.1040.20">
    <property type="entry name" value="ProC-like, C-terminal domain"/>
    <property type="match status" value="1"/>
</dbReference>
<dbReference type="InterPro" id="IPR036291">
    <property type="entry name" value="NAD(P)-bd_dom_sf"/>
</dbReference>